<evidence type="ECO:0000256" key="1">
    <source>
        <dbReference type="ARBA" id="ARBA00007606"/>
    </source>
</evidence>
<keyword evidence="3" id="KW-0812">Transmembrane</keyword>
<proteinExistence type="inferred from homology"/>
<comment type="caution">
    <text evidence="5">The sequence shown here is derived from an EMBL/GenBank/DDBJ whole genome shotgun (WGS) entry which is preliminary data.</text>
</comment>
<accession>A0AAW2R334</accession>
<dbReference type="PANTHER" id="PTHR32401">
    <property type="entry name" value="CONCANAVALIN A-LIKE LECTIN FAMILY PROTEIN"/>
    <property type="match status" value="1"/>
</dbReference>
<gene>
    <name evidence="5" type="ORF">Sradi_3368400</name>
</gene>
<keyword evidence="5" id="KW-0675">Receptor</keyword>
<keyword evidence="5" id="KW-0418">Kinase</keyword>
<reference evidence="5" key="2">
    <citation type="journal article" date="2024" name="Plant">
        <title>Genomic evolution and insights into agronomic trait innovations of Sesamum species.</title>
        <authorList>
            <person name="Miao H."/>
            <person name="Wang L."/>
            <person name="Qu L."/>
            <person name="Liu H."/>
            <person name="Sun Y."/>
            <person name="Le M."/>
            <person name="Wang Q."/>
            <person name="Wei S."/>
            <person name="Zheng Y."/>
            <person name="Lin W."/>
            <person name="Duan Y."/>
            <person name="Cao H."/>
            <person name="Xiong S."/>
            <person name="Wang X."/>
            <person name="Wei L."/>
            <person name="Li C."/>
            <person name="Ma Q."/>
            <person name="Ju M."/>
            <person name="Zhao R."/>
            <person name="Li G."/>
            <person name="Mu C."/>
            <person name="Tian Q."/>
            <person name="Mei H."/>
            <person name="Zhang T."/>
            <person name="Gao T."/>
            <person name="Zhang H."/>
        </authorList>
    </citation>
    <scope>NUCLEOTIDE SEQUENCE</scope>
    <source>
        <strain evidence="5">G02</strain>
    </source>
</reference>
<dbReference type="AlphaFoldDB" id="A0AAW2R334"/>
<keyword evidence="5" id="KW-0808">Transferase</keyword>
<dbReference type="EMBL" id="JACGWJ010000014">
    <property type="protein sequence ID" value="KAL0374527.1"/>
    <property type="molecule type" value="Genomic_DNA"/>
</dbReference>
<dbReference type="GO" id="GO:0016301">
    <property type="term" value="F:kinase activity"/>
    <property type="evidence" value="ECO:0007669"/>
    <property type="project" value="UniProtKB-KW"/>
</dbReference>
<evidence type="ECO:0000256" key="3">
    <source>
        <dbReference type="SAM" id="Phobius"/>
    </source>
</evidence>
<dbReference type="PANTHER" id="PTHR32401:SF47">
    <property type="entry name" value="LEGUME LECTIN DOMAIN-CONTAINING PROTEIN"/>
    <property type="match status" value="1"/>
</dbReference>
<sequence>MCLLSPFPSSFSFLFSHSANFQLSRSTPHATTIFPEADAVTSARAIQFNDVDYRCHLDQVVCNKKVPLWDSKSGELADFTTRFSFTVDAPNSSSNASGNAFFLEPVGFGIPPNSVGGFLGVYVAGAGDFPQPQTDGLEFDSFVVLGEWDLLYDGINTHSLNTSVATPWNGALLQLFAEIILTVIIFELNNFLVTFYMTVLISMY</sequence>
<dbReference type="InterPro" id="IPR013320">
    <property type="entry name" value="ConA-like_dom_sf"/>
</dbReference>
<comment type="similarity">
    <text evidence="1">Belongs to the leguminous lectin family.</text>
</comment>
<reference evidence="5" key="1">
    <citation type="submission" date="2020-06" db="EMBL/GenBank/DDBJ databases">
        <authorList>
            <person name="Li T."/>
            <person name="Hu X."/>
            <person name="Zhang T."/>
            <person name="Song X."/>
            <person name="Zhang H."/>
            <person name="Dai N."/>
            <person name="Sheng W."/>
            <person name="Hou X."/>
            <person name="Wei L."/>
        </authorList>
    </citation>
    <scope>NUCLEOTIDE SEQUENCE</scope>
    <source>
        <strain evidence="5">G02</strain>
        <tissue evidence="5">Leaf</tissue>
    </source>
</reference>
<keyword evidence="2" id="KW-0430">Lectin</keyword>
<evidence type="ECO:0000259" key="4">
    <source>
        <dbReference type="Pfam" id="PF00139"/>
    </source>
</evidence>
<organism evidence="5">
    <name type="scientific">Sesamum radiatum</name>
    <name type="common">Black benniseed</name>
    <dbReference type="NCBI Taxonomy" id="300843"/>
    <lineage>
        <taxon>Eukaryota</taxon>
        <taxon>Viridiplantae</taxon>
        <taxon>Streptophyta</taxon>
        <taxon>Embryophyta</taxon>
        <taxon>Tracheophyta</taxon>
        <taxon>Spermatophyta</taxon>
        <taxon>Magnoliopsida</taxon>
        <taxon>eudicotyledons</taxon>
        <taxon>Gunneridae</taxon>
        <taxon>Pentapetalae</taxon>
        <taxon>asterids</taxon>
        <taxon>lamiids</taxon>
        <taxon>Lamiales</taxon>
        <taxon>Pedaliaceae</taxon>
        <taxon>Sesamum</taxon>
    </lineage>
</organism>
<evidence type="ECO:0000256" key="2">
    <source>
        <dbReference type="ARBA" id="ARBA00022734"/>
    </source>
</evidence>
<dbReference type="InterPro" id="IPR050258">
    <property type="entry name" value="Leguminous_Lectin"/>
</dbReference>
<keyword evidence="3" id="KW-0472">Membrane</keyword>
<feature type="domain" description="Legume lectin" evidence="4">
    <location>
        <begin position="21"/>
        <end position="166"/>
    </location>
</feature>
<dbReference type="GO" id="GO:0030246">
    <property type="term" value="F:carbohydrate binding"/>
    <property type="evidence" value="ECO:0007669"/>
    <property type="project" value="UniProtKB-KW"/>
</dbReference>
<evidence type="ECO:0000313" key="5">
    <source>
        <dbReference type="EMBL" id="KAL0374527.1"/>
    </source>
</evidence>
<keyword evidence="3" id="KW-1133">Transmembrane helix</keyword>
<name>A0AAW2R334_SESRA</name>
<protein>
    <submittedName>
        <fullName evidence="5">L-type lectin-domain containing receptor kinase IX.2</fullName>
    </submittedName>
</protein>
<dbReference type="Gene3D" id="2.60.120.200">
    <property type="match status" value="1"/>
</dbReference>
<feature type="transmembrane region" description="Helical" evidence="3">
    <location>
        <begin position="179"/>
        <end position="201"/>
    </location>
</feature>
<dbReference type="InterPro" id="IPR001220">
    <property type="entry name" value="Legume_lectin_dom"/>
</dbReference>
<dbReference type="SUPFAM" id="SSF49899">
    <property type="entry name" value="Concanavalin A-like lectins/glucanases"/>
    <property type="match status" value="1"/>
</dbReference>
<dbReference type="Pfam" id="PF00139">
    <property type="entry name" value="Lectin_legB"/>
    <property type="match status" value="1"/>
</dbReference>